<accession>A0A6J6M9P5</accession>
<sequence length="62" mass="7097">MHVICTIRTDDVDELVRVDLGVHCSPVVDANSSVWIDSPWLIVSRSGIWPVHDRTRRIRGFL</sequence>
<gene>
    <name evidence="1" type="ORF">UFOPK1495_00070</name>
    <name evidence="2" type="ORF">UFOPK2350_00271</name>
</gene>
<dbReference type="EMBL" id="CAEZXE010000013">
    <property type="protein sequence ID" value="CAB4669658.1"/>
    <property type="molecule type" value="Genomic_DNA"/>
</dbReference>
<evidence type="ECO:0000313" key="2">
    <source>
        <dbReference type="EMBL" id="CAB4669658.1"/>
    </source>
</evidence>
<protein>
    <submittedName>
        <fullName evidence="2">Unannotated protein</fullName>
    </submittedName>
</protein>
<organism evidence="2">
    <name type="scientific">freshwater metagenome</name>
    <dbReference type="NCBI Taxonomy" id="449393"/>
    <lineage>
        <taxon>unclassified sequences</taxon>
        <taxon>metagenomes</taxon>
        <taxon>ecological metagenomes</taxon>
    </lineage>
</organism>
<dbReference type="EMBL" id="CAEZSU010000003">
    <property type="protein sequence ID" value="CAB4538867.1"/>
    <property type="molecule type" value="Genomic_DNA"/>
</dbReference>
<name>A0A6J6M9P5_9ZZZZ</name>
<proteinExistence type="predicted"/>
<reference evidence="2" key="1">
    <citation type="submission" date="2020-05" db="EMBL/GenBank/DDBJ databases">
        <authorList>
            <person name="Chiriac C."/>
            <person name="Salcher M."/>
            <person name="Ghai R."/>
            <person name="Kavagutti S V."/>
        </authorList>
    </citation>
    <scope>NUCLEOTIDE SEQUENCE</scope>
</reference>
<evidence type="ECO:0000313" key="1">
    <source>
        <dbReference type="EMBL" id="CAB4538867.1"/>
    </source>
</evidence>
<dbReference type="AlphaFoldDB" id="A0A6J6M9P5"/>